<dbReference type="EMBL" id="VNJK01000001">
    <property type="protein sequence ID" value="TVX91811.1"/>
    <property type="molecule type" value="Genomic_DNA"/>
</dbReference>
<evidence type="ECO:0000256" key="1">
    <source>
        <dbReference type="ARBA" id="ARBA00044755"/>
    </source>
</evidence>
<dbReference type="PANTHER" id="PTHR35024:SF4">
    <property type="entry name" value="POLYMER-FORMING CYTOSKELETAL PROTEIN"/>
    <property type="match status" value="1"/>
</dbReference>
<dbReference type="Proteomes" id="UP000318102">
    <property type="component" value="Unassembled WGS sequence"/>
</dbReference>
<reference evidence="3 4" key="1">
    <citation type="submission" date="2019-07" db="EMBL/GenBank/DDBJ databases">
        <authorList>
            <person name="Kim J."/>
        </authorList>
    </citation>
    <scope>NUCLEOTIDE SEQUENCE [LARGE SCALE GENOMIC DNA]</scope>
    <source>
        <strain evidence="3 4">N4</strain>
    </source>
</reference>
<name>A0A559IW44_9BACL</name>
<proteinExistence type="inferred from homology"/>
<accession>A0A559IW44</accession>
<keyword evidence="4" id="KW-1185">Reference proteome</keyword>
<sequence length="174" mass="18582">MFGKSSRPSMTDTIISYGTAIEGQLNCPSNLRIDGQFKGTITCQGTVIIGNNGETHANIEAKQIIVAGTIYGELTAEGKLTITSTGHVAGNCVSQSLVIEEGGTLNGISKMKGPESAAEQIQPSISLPIDNSDAPSSSNNTHESEIETDIIFSQDHPNRYHHNKKKKRKEKQAG</sequence>
<dbReference type="Pfam" id="PF04519">
    <property type="entry name" value="Bactofilin"/>
    <property type="match status" value="1"/>
</dbReference>
<feature type="compositionally biased region" description="Basic residues" evidence="2">
    <location>
        <begin position="159"/>
        <end position="174"/>
    </location>
</feature>
<organism evidence="3 4">
    <name type="scientific">Paenibacillus agilis</name>
    <dbReference type="NCBI Taxonomy" id="3020863"/>
    <lineage>
        <taxon>Bacteria</taxon>
        <taxon>Bacillati</taxon>
        <taxon>Bacillota</taxon>
        <taxon>Bacilli</taxon>
        <taxon>Bacillales</taxon>
        <taxon>Paenibacillaceae</taxon>
        <taxon>Paenibacillus</taxon>
    </lineage>
</organism>
<evidence type="ECO:0000313" key="4">
    <source>
        <dbReference type="Proteomes" id="UP000318102"/>
    </source>
</evidence>
<comment type="similarity">
    <text evidence="1">Belongs to the bactofilin family.</text>
</comment>
<dbReference type="RefSeq" id="WP_144986674.1">
    <property type="nucleotide sequence ID" value="NZ_VNJK01000001.1"/>
</dbReference>
<dbReference type="OrthoDB" id="9789407at2"/>
<evidence type="ECO:0000313" key="3">
    <source>
        <dbReference type="EMBL" id="TVX91811.1"/>
    </source>
</evidence>
<protein>
    <submittedName>
        <fullName evidence="3">Polymer-forming cytoskeletal protein</fullName>
    </submittedName>
</protein>
<gene>
    <name evidence="3" type="ORF">FPZ44_01290</name>
</gene>
<dbReference type="AlphaFoldDB" id="A0A559IW44"/>
<evidence type="ECO:0000256" key="2">
    <source>
        <dbReference type="SAM" id="MobiDB-lite"/>
    </source>
</evidence>
<dbReference type="PANTHER" id="PTHR35024">
    <property type="entry name" value="HYPOTHETICAL CYTOSOLIC PROTEIN"/>
    <property type="match status" value="1"/>
</dbReference>
<comment type="caution">
    <text evidence="3">The sequence shown here is derived from an EMBL/GenBank/DDBJ whole genome shotgun (WGS) entry which is preliminary data.</text>
</comment>
<feature type="region of interest" description="Disordered" evidence="2">
    <location>
        <begin position="124"/>
        <end position="174"/>
    </location>
</feature>
<dbReference type="InterPro" id="IPR007607">
    <property type="entry name" value="BacA/B"/>
</dbReference>